<protein>
    <recommendedName>
        <fullName evidence="2">Xylanolytic transcriptional activator regulatory domain-containing protein</fullName>
    </recommendedName>
</protein>
<reference evidence="3" key="2">
    <citation type="submission" date="2023-01" db="EMBL/GenBank/DDBJ databases">
        <authorList>
            <person name="Petersen C."/>
        </authorList>
    </citation>
    <scope>NUCLEOTIDE SEQUENCE</scope>
    <source>
        <strain evidence="3">IBT 17514</strain>
    </source>
</reference>
<sequence length="622" mass="68950">MCQAHSTECTFPCADNGYIPRKSPGNASGRIAKNNSVARTRASLTTPQLIPDPAERGEDLIEIGEPHTETTGALQGFSRIPTGVNQETDHQNERAEGLSHLAGVIPEAEDDSSHIVSPAIADDNEILESYICAIPAARRHLSRTGPSSKRSIRPVRFNVVPRRPLGVTANQSLAAAKCEIIEKYIEPEIDEYLNLFFQKANPCFPIFDEALFRSTYSSEKGRMSPALLCSLYANSLVYWRSSPRLRSGRAPDIRFIWNQANEALNSELFLSPGISTVMSILLNVCGRPSTSMFGNGGMVGTAVALSNALGLNRDPSGWSISPLERSLRIRIWWLVVVHDRWCSLAYGTPLQVHRSQYDVPLPSVAGLCQASASSYEKEAASIFVAFVSLTDVLARYLEYVYYVSKDSNTSELSPANLEHLINDWEESLDDDIRLLVLRGTNLGGPGAANLRLGYLAIKLLLRRIQLDLNKPATEDVDRVPPFYLQAQRAAEDIAQLIQELDEPQLRGFWVPVHAFSINSAMMFLLRSGLRMRHLNRNIPLRTARDMITKLQAHSQNFGWDLADNCLAHCSDLVEIIALNNPQVNTDQSISEFPYFSDDLEIDLSGLDDLFLGITGFSDGFNL</sequence>
<dbReference type="Proteomes" id="UP001215712">
    <property type="component" value="Unassembled WGS sequence"/>
</dbReference>
<dbReference type="GO" id="GO:0008270">
    <property type="term" value="F:zinc ion binding"/>
    <property type="evidence" value="ECO:0007669"/>
    <property type="project" value="InterPro"/>
</dbReference>
<accession>A0AAD6HBC3</accession>
<comment type="caution">
    <text evidence="3">The sequence shown here is derived from an EMBL/GenBank/DDBJ whole genome shotgun (WGS) entry which is preliminary data.</text>
</comment>
<organism evidence="3 4">
    <name type="scientific">Penicillium malachiteum</name>
    <dbReference type="NCBI Taxonomy" id="1324776"/>
    <lineage>
        <taxon>Eukaryota</taxon>
        <taxon>Fungi</taxon>
        <taxon>Dikarya</taxon>
        <taxon>Ascomycota</taxon>
        <taxon>Pezizomycotina</taxon>
        <taxon>Eurotiomycetes</taxon>
        <taxon>Eurotiomycetidae</taxon>
        <taxon>Eurotiales</taxon>
        <taxon>Aspergillaceae</taxon>
        <taxon>Penicillium</taxon>
    </lineage>
</organism>
<evidence type="ECO:0000313" key="3">
    <source>
        <dbReference type="EMBL" id="KAJ5703753.1"/>
    </source>
</evidence>
<evidence type="ECO:0000313" key="4">
    <source>
        <dbReference type="Proteomes" id="UP001215712"/>
    </source>
</evidence>
<feature type="domain" description="Xylanolytic transcriptional activator regulatory" evidence="2">
    <location>
        <begin position="295"/>
        <end position="368"/>
    </location>
</feature>
<dbReference type="GO" id="GO:0006351">
    <property type="term" value="P:DNA-templated transcription"/>
    <property type="evidence" value="ECO:0007669"/>
    <property type="project" value="InterPro"/>
</dbReference>
<dbReference type="EMBL" id="JAQJAN010000020">
    <property type="protein sequence ID" value="KAJ5703753.1"/>
    <property type="molecule type" value="Genomic_DNA"/>
</dbReference>
<dbReference type="CDD" id="cd12148">
    <property type="entry name" value="fungal_TF_MHR"/>
    <property type="match status" value="1"/>
</dbReference>
<dbReference type="PANTHER" id="PTHR31668">
    <property type="entry name" value="GLUCOSE TRANSPORT TRANSCRIPTION REGULATOR RGT1-RELATED-RELATED"/>
    <property type="match status" value="1"/>
</dbReference>
<dbReference type="AlphaFoldDB" id="A0AAD6HBC3"/>
<reference evidence="3" key="1">
    <citation type="journal article" date="2023" name="IMA Fungus">
        <title>Comparative genomic study of the Penicillium genus elucidates a diverse pangenome and 15 lateral gene transfer events.</title>
        <authorList>
            <person name="Petersen C."/>
            <person name="Sorensen T."/>
            <person name="Nielsen M.R."/>
            <person name="Sondergaard T.E."/>
            <person name="Sorensen J.L."/>
            <person name="Fitzpatrick D.A."/>
            <person name="Frisvad J.C."/>
            <person name="Nielsen K.L."/>
        </authorList>
    </citation>
    <scope>NUCLEOTIDE SEQUENCE</scope>
    <source>
        <strain evidence="3">IBT 17514</strain>
    </source>
</reference>
<dbReference type="GO" id="GO:0003677">
    <property type="term" value="F:DNA binding"/>
    <property type="evidence" value="ECO:0007669"/>
    <property type="project" value="InterPro"/>
</dbReference>
<evidence type="ECO:0000259" key="2">
    <source>
        <dbReference type="SMART" id="SM00906"/>
    </source>
</evidence>
<dbReference type="Pfam" id="PF04082">
    <property type="entry name" value="Fungal_trans"/>
    <property type="match status" value="1"/>
</dbReference>
<dbReference type="PANTHER" id="PTHR31668:SF10">
    <property type="entry name" value="ZN(II)2CYS6 TRANSCRIPTION FACTOR (EUROFUNG)"/>
    <property type="match status" value="1"/>
</dbReference>
<dbReference type="InterPro" id="IPR007219">
    <property type="entry name" value="XnlR_reg_dom"/>
</dbReference>
<gene>
    <name evidence="3" type="ORF">N7493_010891</name>
</gene>
<keyword evidence="1" id="KW-0539">Nucleus</keyword>
<dbReference type="InterPro" id="IPR050797">
    <property type="entry name" value="Carb_Metab_Trans_Reg"/>
</dbReference>
<name>A0AAD6HBC3_9EURO</name>
<dbReference type="GO" id="GO:0001080">
    <property type="term" value="P:nitrogen catabolite activation of transcription from RNA polymerase II promoter"/>
    <property type="evidence" value="ECO:0007669"/>
    <property type="project" value="TreeGrafter"/>
</dbReference>
<dbReference type="SMART" id="SM00906">
    <property type="entry name" value="Fungal_trans"/>
    <property type="match status" value="1"/>
</dbReference>
<keyword evidence="4" id="KW-1185">Reference proteome</keyword>
<proteinExistence type="predicted"/>
<dbReference type="GO" id="GO:0005634">
    <property type="term" value="C:nucleus"/>
    <property type="evidence" value="ECO:0007669"/>
    <property type="project" value="TreeGrafter"/>
</dbReference>
<evidence type="ECO:0000256" key="1">
    <source>
        <dbReference type="ARBA" id="ARBA00023242"/>
    </source>
</evidence>